<dbReference type="AlphaFoldDB" id="A0A919FFQ5"/>
<protein>
    <recommendedName>
        <fullName evidence="3">DUF4097 domain-containing protein</fullName>
    </recommendedName>
</protein>
<sequence>MERVAGGERAAGAADGTGSGPGAWTDGPEGAPRPGGTARGLRVWRLVGGLVTAVVLVLSGSQAMGVLVRQHTVRDKTYALAARELVLDTTGAEVRIEPGLPGQVLVRSSLDWTLRKPLVAMLWEGDTLKVTVRCDRMLDLGGLGCGVGLDIRVPAATAVTGLSTSGSVEVRGLTGDVRLRSGSGAVVLTGLGGRVTARSGSGSVWGTALASARVEVGTGSGDARLAFARPPDSVTASTTSGELWITVPTGSRYRITGRSASGGRSIDPVLEDPAAPRGIDVSTRSGAVFIRSSDG</sequence>
<accession>A0A919FFQ5</accession>
<name>A0A919FFQ5_9ACTN</name>
<evidence type="ECO:0000256" key="2">
    <source>
        <dbReference type="SAM" id="Phobius"/>
    </source>
</evidence>
<dbReference type="EMBL" id="BNBO01000005">
    <property type="protein sequence ID" value="GHH64060.1"/>
    <property type="molecule type" value="Genomic_DNA"/>
</dbReference>
<feature type="transmembrane region" description="Helical" evidence="2">
    <location>
        <begin position="43"/>
        <end position="68"/>
    </location>
</feature>
<dbReference type="InterPro" id="IPR025164">
    <property type="entry name" value="Toastrack_DUF4097"/>
</dbReference>
<gene>
    <name evidence="4" type="ORF">GCM10018781_14470</name>
</gene>
<proteinExistence type="predicted"/>
<comment type="caution">
    <text evidence="4">The sequence shown here is derived from an EMBL/GenBank/DDBJ whole genome shotgun (WGS) entry which is preliminary data.</text>
</comment>
<keyword evidence="5" id="KW-1185">Reference proteome</keyword>
<keyword evidence="2" id="KW-0472">Membrane</keyword>
<evidence type="ECO:0000313" key="5">
    <source>
        <dbReference type="Proteomes" id="UP000617734"/>
    </source>
</evidence>
<keyword evidence="2" id="KW-0812">Transmembrane</keyword>
<keyword evidence="2" id="KW-1133">Transmembrane helix</keyword>
<reference evidence="4" key="1">
    <citation type="journal article" date="2014" name="Int. J. Syst. Evol. Microbiol.">
        <title>Complete genome sequence of Corynebacterium casei LMG S-19264T (=DSM 44701T), isolated from a smear-ripened cheese.</title>
        <authorList>
            <consortium name="US DOE Joint Genome Institute (JGI-PGF)"/>
            <person name="Walter F."/>
            <person name="Albersmeier A."/>
            <person name="Kalinowski J."/>
            <person name="Ruckert C."/>
        </authorList>
    </citation>
    <scope>NUCLEOTIDE SEQUENCE</scope>
    <source>
        <strain evidence="4">JCM 4646</strain>
    </source>
</reference>
<reference evidence="4" key="2">
    <citation type="submission" date="2020-09" db="EMBL/GenBank/DDBJ databases">
        <authorList>
            <person name="Sun Q."/>
            <person name="Ohkuma M."/>
        </authorList>
    </citation>
    <scope>NUCLEOTIDE SEQUENCE</scope>
    <source>
        <strain evidence="4">JCM 4646</strain>
    </source>
</reference>
<organism evidence="4 5">
    <name type="scientific">Kitasatospora indigofera</name>
    <dbReference type="NCBI Taxonomy" id="67307"/>
    <lineage>
        <taxon>Bacteria</taxon>
        <taxon>Bacillati</taxon>
        <taxon>Actinomycetota</taxon>
        <taxon>Actinomycetes</taxon>
        <taxon>Kitasatosporales</taxon>
        <taxon>Streptomycetaceae</taxon>
        <taxon>Kitasatospora</taxon>
    </lineage>
</organism>
<evidence type="ECO:0000259" key="3">
    <source>
        <dbReference type="Pfam" id="PF13349"/>
    </source>
</evidence>
<feature type="region of interest" description="Disordered" evidence="1">
    <location>
        <begin position="1"/>
        <end position="36"/>
    </location>
</feature>
<dbReference type="Pfam" id="PF13349">
    <property type="entry name" value="DUF4097"/>
    <property type="match status" value="1"/>
</dbReference>
<dbReference type="Proteomes" id="UP000617734">
    <property type="component" value="Unassembled WGS sequence"/>
</dbReference>
<evidence type="ECO:0000313" key="4">
    <source>
        <dbReference type="EMBL" id="GHH64060.1"/>
    </source>
</evidence>
<evidence type="ECO:0000256" key="1">
    <source>
        <dbReference type="SAM" id="MobiDB-lite"/>
    </source>
</evidence>
<feature type="domain" description="DUF4097" evidence="3">
    <location>
        <begin position="162"/>
        <end position="267"/>
    </location>
</feature>